<gene>
    <name evidence="2" type="ORF">NLJ89_g11175</name>
</gene>
<feature type="region of interest" description="Disordered" evidence="1">
    <location>
        <begin position="11"/>
        <end position="33"/>
    </location>
</feature>
<evidence type="ECO:0000256" key="1">
    <source>
        <dbReference type="SAM" id="MobiDB-lite"/>
    </source>
</evidence>
<dbReference type="AlphaFoldDB" id="A0A9W8JWS6"/>
<keyword evidence="3" id="KW-1185">Reference proteome</keyword>
<name>A0A9W8JWS6_9AGAR</name>
<proteinExistence type="predicted"/>
<dbReference type="Proteomes" id="UP001148786">
    <property type="component" value="Unassembled WGS sequence"/>
</dbReference>
<reference evidence="2" key="1">
    <citation type="submission" date="2022-07" db="EMBL/GenBank/DDBJ databases">
        <title>Genome Sequence of Agrocybe chaxingu.</title>
        <authorList>
            <person name="Buettner E."/>
        </authorList>
    </citation>
    <scope>NUCLEOTIDE SEQUENCE</scope>
    <source>
        <strain evidence="2">MP-N11</strain>
    </source>
</reference>
<evidence type="ECO:0000313" key="2">
    <source>
        <dbReference type="EMBL" id="KAJ3492724.1"/>
    </source>
</evidence>
<accession>A0A9W8JWS6</accession>
<comment type="caution">
    <text evidence="2">The sequence shown here is derived from an EMBL/GenBank/DDBJ whole genome shotgun (WGS) entry which is preliminary data.</text>
</comment>
<organism evidence="2 3">
    <name type="scientific">Agrocybe chaxingu</name>
    <dbReference type="NCBI Taxonomy" id="84603"/>
    <lineage>
        <taxon>Eukaryota</taxon>
        <taxon>Fungi</taxon>
        <taxon>Dikarya</taxon>
        <taxon>Basidiomycota</taxon>
        <taxon>Agaricomycotina</taxon>
        <taxon>Agaricomycetes</taxon>
        <taxon>Agaricomycetidae</taxon>
        <taxon>Agaricales</taxon>
        <taxon>Agaricineae</taxon>
        <taxon>Strophariaceae</taxon>
        <taxon>Agrocybe</taxon>
    </lineage>
</organism>
<dbReference type="EMBL" id="JANKHO010002396">
    <property type="protein sequence ID" value="KAJ3492724.1"/>
    <property type="molecule type" value="Genomic_DNA"/>
</dbReference>
<evidence type="ECO:0000313" key="3">
    <source>
        <dbReference type="Proteomes" id="UP001148786"/>
    </source>
</evidence>
<protein>
    <submittedName>
        <fullName evidence="2">Uncharacterized protein</fullName>
    </submittedName>
</protein>
<sequence>MVPLPTRINRIWKKPSHDGSPDSDSPDNDDSFGRSERAKLEATFQAALTAIHSMKIPHANPRSCADWQDFIYPYLFNEIFPYTPTLDLLKEKIEDHGNGRRLLNRWESESPSLLETRRLVDNLIDYFDIAADIFCILGERETTETLYNILHTRLQVPHDLDLLLHHVLNPIVPPNYHYQLPFQLYPFRLND</sequence>